<evidence type="ECO:0000259" key="3">
    <source>
        <dbReference type="Pfam" id="PF02397"/>
    </source>
</evidence>
<proteinExistence type="inferred from homology"/>
<dbReference type="Proteomes" id="UP000027821">
    <property type="component" value="Unassembled WGS sequence"/>
</dbReference>
<evidence type="ECO:0000313" key="4">
    <source>
        <dbReference type="EMBL" id="KEO75153.1"/>
    </source>
</evidence>
<dbReference type="STRING" id="1048983.EL17_05650"/>
<reference evidence="4 5" key="1">
    <citation type="submission" date="2014-04" db="EMBL/GenBank/DDBJ databases">
        <title>Characterization and application of a salt tolerant electro-active bacterium.</title>
        <authorList>
            <person name="Yang L."/>
            <person name="Wei S."/>
            <person name="Tay Q.X.M."/>
        </authorList>
    </citation>
    <scope>NUCLEOTIDE SEQUENCE [LARGE SCALE GENOMIC DNA]</scope>
    <source>
        <strain evidence="4 5">LY1</strain>
    </source>
</reference>
<keyword evidence="2" id="KW-0472">Membrane</keyword>
<name>A0A074L5Q7_9BACT</name>
<dbReference type="AlphaFoldDB" id="A0A074L5Q7"/>
<gene>
    <name evidence="4" type="ORF">EL17_05650</name>
</gene>
<dbReference type="PANTHER" id="PTHR30576:SF0">
    <property type="entry name" value="UNDECAPRENYL-PHOSPHATE N-ACETYLGALACTOSAMINYL 1-PHOSPHATE TRANSFERASE-RELATED"/>
    <property type="match status" value="1"/>
</dbReference>
<dbReference type="GO" id="GO:0016780">
    <property type="term" value="F:phosphotransferase activity, for other substituted phosphate groups"/>
    <property type="evidence" value="ECO:0007669"/>
    <property type="project" value="TreeGrafter"/>
</dbReference>
<keyword evidence="5" id="KW-1185">Reference proteome</keyword>
<dbReference type="RefSeq" id="WP_035071761.1">
    <property type="nucleotide sequence ID" value="NZ_JMIH01000014.1"/>
</dbReference>
<comment type="similarity">
    <text evidence="1">Belongs to the bacterial sugar transferase family.</text>
</comment>
<dbReference type="OrthoDB" id="9774190at2"/>
<dbReference type="eggNOG" id="COG2148">
    <property type="taxonomic scope" value="Bacteria"/>
</dbReference>
<evidence type="ECO:0000256" key="2">
    <source>
        <dbReference type="SAM" id="Phobius"/>
    </source>
</evidence>
<accession>A0A074L5Q7</accession>
<evidence type="ECO:0000256" key="1">
    <source>
        <dbReference type="ARBA" id="ARBA00006464"/>
    </source>
</evidence>
<dbReference type="InterPro" id="IPR003362">
    <property type="entry name" value="Bact_transf"/>
</dbReference>
<keyword evidence="2" id="KW-1133">Transmembrane helix</keyword>
<organism evidence="4 5">
    <name type="scientific">Anditalea andensis</name>
    <dbReference type="NCBI Taxonomy" id="1048983"/>
    <lineage>
        <taxon>Bacteria</taxon>
        <taxon>Pseudomonadati</taxon>
        <taxon>Bacteroidota</taxon>
        <taxon>Cytophagia</taxon>
        <taxon>Cytophagales</taxon>
        <taxon>Cytophagaceae</taxon>
        <taxon>Anditalea</taxon>
    </lineage>
</organism>
<feature type="domain" description="Bacterial sugar transferase" evidence="3">
    <location>
        <begin position="141"/>
        <end position="382"/>
    </location>
</feature>
<keyword evidence="2" id="KW-0812">Transmembrane</keyword>
<sequence>MKIIYLTPDENEFLDFQRDYIDEFDVIHFDNAVHFLNYLSSGESSFEAIIFSHNMGAVGLSLIQSVRRDIGITCPILYFTDGVLSPKIQQTIINSGVSDIFIIHSDKEKLITRLKYLVNPKVEQTPQPTHIRPLYAIPLGKRLFDIVFSGLGLLVLSPFFLLIALLVKMESKGPAFYYSYRVGTNYKIFKFWKFRSMRQDAEHLLAGMKDLNQYQEVKKDTYQSENVLCDECKASGLTCLNVLYDKKGEAICEKQYQIIKKSESLPAFIKIANDPRITRIGKILRNTSIDELPQLYNVLRGDMSIVGNRPLPLYEAEKLTMDYYATRFLAPAGITGLWQVVKRGKGGDMSEEERKSLDIEYAENFSIKKDIDIILKTIPALFQKENV</sequence>
<dbReference type="Pfam" id="PF02397">
    <property type="entry name" value="Bac_transf"/>
    <property type="match status" value="1"/>
</dbReference>
<protein>
    <recommendedName>
        <fullName evidence="3">Bacterial sugar transferase domain-containing protein</fullName>
    </recommendedName>
</protein>
<feature type="transmembrane region" description="Helical" evidence="2">
    <location>
        <begin position="146"/>
        <end position="167"/>
    </location>
</feature>
<dbReference type="EMBL" id="JMIH01000014">
    <property type="protein sequence ID" value="KEO75153.1"/>
    <property type="molecule type" value="Genomic_DNA"/>
</dbReference>
<evidence type="ECO:0000313" key="5">
    <source>
        <dbReference type="Proteomes" id="UP000027821"/>
    </source>
</evidence>
<dbReference type="PANTHER" id="PTHR30576">
    <property type="entry name" value="COLANIC BIOSYNTHESIS UDP-GLUCOSE LIPID CARRIER TRANSFERASE"/>
    <property type="match status" value="1"/>
</dbReference>
<comment type="caution">
    <text evidence="4">The sequence shown here is derived from an EMBL/GenBank/DDBJ whole genome shotgun (WGS) entry which is preliminary data.</text>
</comment>